<dbReference type="PANTHER" id="PTHR43199">
    <property type="entry name" value="GLUTATHIONE HYDROLASE"/>
    <property type="match status" value="1"/>
</dbReference>
<dbReference type="EC" id="3.4.19.13" evidence="5"/>
<keyword evidence="5" id="KW-0012">Acyltransferase</keyword>
<dbReference type="GO" id="GO:0036374">
    <property type="term" value="F:glutathione hydrolase activity"/>
    <property type="evidence" value="ECO:0007669"/>
    <property type="project" value="UniProtKB-EC"/>
</dbReference>
<protein>
    <submittedName>
        <fullName evidence="5">Gamma-glutamyltranspeptidase/glutathione hydrolase</fullName>
        <ecNumber evidence="5">2.3.2.2</ecNumber>
        <ecNumber evidence="5">3.4.19.13</ecNumber>
    </submittedName>
</protein>
<reference evidence="5 6" key="1">
    <citation type="submission" date="2021-01" db="EMBL/GenBank/DDBJ databases">
        <title>Sequencing the genomes of 1000 actinobacteria strains.</title>
        <authorList>
            <person name="Klenk H.-P."/>
        </authorList>
    </citation>
    <scope>NUCLEOTIDE SEQUENCE [LARGE SCALE GENOMIC DNA]</scope>
    <source>
        <strain evidence="5 6">DSM 18662</strain>
    </source>
</reference>
<keyword evidence="6" id="KW-1185">Reference proteome</keyword>
<sequence>MKVGPGVAAAHPSTAQAGADILWRGGSAADAAVAMMLVSCAAETIFTGLGGGGFAVYYEAATRRVHCVDFFVAVPGLDGRTAGPGTPIEVSLGGQPIPYDIGAATVAVPGNPAGAHHLWRRWGRLDWADVVEPGHQAAHGTPLPYEHAALLPHITSAMHAGDGARVYRRPDGTNLQAGDLLHHPDHPAAYALLADDPAGFYTGAFAAAAVAAVADGGALSMADLAAYRVRESEPAGVDIRGRTVLARGDDLDDVLGTLARAAVGVRADPLHDPAAALALAAALRGPARRAETTNLVAVDKDGNACAVTTSLGLGAGIWVPGFGVHLNSMLGEGELIREALHPGSRMGSMMSPLVALDGDRNLILVAGAAGGSRIRPALVQCVLRVLAGAAPQQAINAPRLNALPAAVRLEPGFSDAVVDALRLAGDEVLVSERLDPYFGGVSAIGVEGGGADPRRSGVVIPAIG</sequence>
<organism evidence="5 6">
    <name type="scientific">Microlunatus panaciterrae</name>
    <dbReference type="NCBI Taxonomy" id="400768"/>
    <lineage>
        <taxon>Bacteria</taxon>
        <taxon>Bacillati</taxon>
        <taxon>Actinomycetota</taxon>
        <taxon>Actinomycetes</taxon>
        <taxon>Propionibacteriales</taxon>
        <taxon>Propionibacteriaceae</taxon>
        <taxon>Microlunatus</taxon>
    </lineage>
</organism>
<dbReference type="SUPFAM" id="SSF56235">
    <property type="entry name" value="N-terminal nucleophile aminohydrolases (Ntn hydrolases)"/>
    <property type="match status" value="1"/>
</dbReference>
<dbReference type="InterPro" id="IPR043137">
    <property type="entry name" value="GGT_ssub_C"/>
</dbReference>
<dbReference type="PRINTS" id="PR01210">
    <property type="entry name" value="GGTRANSPTASE"/>
</dbReference>
<evidence type="ECO:0000256" key="2">
    <source>
        <dbReference type="ARBA" id="ARBA00022679"/>
    </source>
</evidence>
<dbReference type="InterPro" id="IPR029055">
    <property type="entry name" value="Ntn_hydrolases_N"/>
</dbReference>
<accession>A0ABS2RKK4</accession>
<dbReference type="Pfam" id="PF01019">
    <property type="entry name" value="G_glu_transpept"/>
    <property type="match status" value="2"/>
</dbReference>
<dbReference type="EC" id="2.3.2.2" evidence="5"/>
<dbReference type="RefSeq" id="WP_204918368.1">
    <property type="nucleotide sequence ID" value="NZ_BAAAQP010000003.1"/>
</dbReference>
<keyword evidence="3 5" id="KW-0378">Hydrolase</keyword>
<dbReference type="EMBL" id="JAFBCF010000001">
    <property type="protein sequence ID" value="MBM7799541.1"/>
    <property type="molecule type" value="Genomic_DNA"/>
</dbReference>
<gene>
    <name evidence="5" type="ORF">JOE57_002462</name>
</gene>
<dbReference type="Proteomes" id="UP000704762">
    <property type="component" value="Unassembled WGS sequence"/>
</dbReference>
<dbReference type="PANTHER" id="PTHR43199:SF1">
    <property type="entry name" value="GLUTATHIONE HYDROLASE PROENZYME"/>
    <property type="match status" value="1"/>
</dbReference>
<proteinExistence type="inferred from homology"/>
<dbReference type="GO" id="GO:0103068">
    <property type="term" value="F:leukotriene C4 gamma-glutamyl transferase activity"/>
    <property type="evidence" value="ECO:0007669"/>
    <property type="project" value="UniProtKB-EC"/>
</dbReference>
<name>A0ABS2RKK4_9ACTN</name>
<evidence type="ECO:0000256" key="1">
    <source>
        <dbReference type="ARBA" id="ARBA00009381"/>
    </source>
</evidence>
<dbReference type="Gene3D" id="3.60.20.40">
    <property type="match status" value="1"/>
</dbReference>
<keyword evidence="4" id="KW-0865">Zymogen</keyword>
<evidence type="ECO:0000313" key="6">
    <source>
        <dbReference type="Proteomes" id="UP000704762"/>
    </source>
</evidence>
<dbReference type="InterPro" id="IPR051792">
    <property type="entry name" value="GGT_bact"/>
</dbReference>
<comment type="caution">
    <text evidence="5">The sequence shown here is derived from an EMBL/GenBank/DDBJ whole genome shotgun (WGS) entry which is preliminary data.</text>
</comment>
<evidence type="ECO:0000256" key="3">
    <source>
        <dbReference type="ARBA" id="ARBA00022801"/>
    </source>
</evidence>
<evidence type="ECO:0000313" key="5">
    <source>
        <dbReference type="EMBL" id="MBM7799541.1"/>
    </source>
</evidence>
<comment type="similarity">
    <text evidence="1">Belongs to the gamma-glutamyltransferase family.</text>
</comment>
<evidence type="ECO:0000256" key="4">
    <source>
        <dbReference type="ARBA" id="ARBA00023145"/>
    </source>
</evidence>
<keyword evidence="2 5" id="KW-0808">Transferase</keyword>